<evidence type="ECO:0000313" key="1">
    <source>
        <dbReference type="EMBL" id="RRD89456.1"/>
    </source>
</evidence>
<keyword evidence="2" id="KW-1185">Reference proteome</keyword>
<protein>
    <submittedName>
        <fullName evidence="1">Chemotaxis protein</fullName>
    </submittedName>
</protein>
<name>A0A3P2A3I0_9NEIS</name>
<dbReference type="EMBL" id="RQYC01000015">
    <property type="protein sequence ID" value="RRD89456.1"/>
    <property type="molecule type" value="Genomic_DNA"/>
</dbReference>
<dbReference type="RefSeq" id="WP_124795659.1">
    <property type="nucleotide sequence ID" value="NZ_RQYC01000015.1"/>
</dbReference>
<comment type="caution">
    <text evidence="1">The sequence shown here is derived from an EMBL/GenBank/DDBJ whole genome shotgun (WGS) entry which is preliminary data.</text>
</comment>
<dbReference type="OrthoDB" id="6834370at2"/>
<accession>A0A3P2A3I0</accession>
<evidence type="ECO:0000313" key="2">
    <source>
        <dbReference type="Proteomes" id="UP000269923"/>
    </source>
</evidence>
<dbReference type="Proteomes" id="UP000269923">
    <property type="component" value="Unassembled WGS sequence"/>
</dbReference>
<organism evidence="1 2">
    <name type="scientific">Conchiformibius steedae</name>
    <dbReference type="NCBI Taxonomy" id="153493"/>
    <lineage>
        <taxon>Bacteria</taxon>
        <taxon>Pseudomonadati</taxon>
        <taxon>Pseudomonadota</taxon>
        <taxon>Betaproteobacteria</taxon>
        <taxon>Neisseriales</taxon>
        <taxon>Neisseriaceae</taxon>
        <taxon>Conchiformibius</taxon>
    </lineage>
</organism>
<gene>
    <name evidence="1" type="ORF">EII21_08680</name>
</gene>
<proteinExistence type="predicted"/>
<dbReference type="AlphaFoldDB" id="A0A3P2A3I0"/>
<sequence>MALPFILGAAALAAAGYGAKKGYDGYQDQSLADDINKDTESRYESAKSAYDARNEATNQKLESLGALQLKIGSDFGEFDKIAVALLEKLNHSHNSRDLTIHIPQHRLDAIKRFELSATTYLSQVMGAGVGGAAAAYAVYGGVMAFAAASTGTSIAALSGVAATNATLAAIGGGSLAAGGLGMAGGTAILGGVVAAPVLAIAGWAYASHAEKALDNARENRSKANQAIEKMAYCSEKLLETIKYAERIQDAINRIYKVFYRYFDQLKSINHFIKMGGDIQEKADETIMVIENGYKLAAILTDIITTPLFKPQTDNAGHAVVDANQTVELAKDEHGMPILNKEKIDNTIQQSWKNLIDDPDLNGALA</sequence>
<reference evidence="1 2" key="1">
    <citation type="submission" date="2018-11" db="EMBL/GenBank/DDBJ databases">
        <title>Genomes From Bacteria Associated with the Canine Oral Cavity: a Test Case for Automated Genome-Based Taxonomic Assignment.</title>
        <authorList>
            <person name="Coil D.A."/>
            <person name="Jospin G."/>
            <person name="Darling A.E."/>
            <person name="Wallis C."/>
            <person name="Davis I.J."/>
            <person name="Harris S."/>
            <person name="Eisen J.A."/>
            <person name="Holcombe L.J."/>
            <person name="O'Flynn C."/>
        </authorList>
    </citation>
    <scope>NUCLEOTIDE SEQUENCE [LARGE SCALE GENOMIC DNA]</scope>
    <source>
        <strain evidence="1 2">COT-280</strain>
    </source>
</reference>